<dbReference type="Gene3D" id="3.90.1140.10">
    <property type="entry name" value="Cyclic phosphodiesterase"/>
    <property type="match status" value="1"/>
</dbReference>
<dbReference type="SUPFAM" id="SSF55144">
    <property type="entry name" value="LigT-like"/>
    <property type="match status" value="1"/>
</dbReference>
<organism evidence="1 2">
    <name type="scientific">Taibaiella chishuiensis</name>
    <dbReference type="NCBI Taxonomy" id="1434707"/>
    <lineage>
        <taxon>Bacteria</taxon>
        <taxon>Pseudomonadati</taxon>
        <taxon>Bacteroidota</taxon>
        <taxon>Chitinophagia</taxon>
        <taxon>Chitinophagales</taxon>
        <taxon>Chitinophagaceae</taxon>
        <taxon>Taibaiella</taxon>
    </lineage>
</organism>
<keyword evidence="1" id="KW-0436">Ligase</keyword>
<protein>
    <submittedName>
        <fullName evidence="1">2'-5' RNA ligase</fullName>
    </submittedName>
</protein>
<name>A0A2P8CXX0_9BACT</name>
<dbReference type="Pfam" id="PF13563">
    <property type="entry name" value="2_5_RNA_ligase2"/>
    <property type="match status" value="1"/>
</dbReference>
<dbReference type="AlphaFoldDB" id="A0A2P8CXX0"/>
<comment type="caution">
    <text evidence="1">The sequence shown here is derived from an EMBL/GenBank/DDBJ whole genome shotgun (WGS) entry which is preliminary data.</text>
</comment>
<evidence type="ECO:0000313" key="1">
    <source>
        <dbReference type="EMBL" id="PSK89802.1"/>
    </source>
</evidence>
<gene>
    <name evidence="1" type="ORF">B0I18_110103</name>
</gene>
<dbReference type="EMBL" id="PYGD01000010">
    <property type="protein sequence ID" value="PSK89802.1"/>
    <property type="molecule type" value="Genomic_DNA"/>
</dbReference>
<dbReference type="GO" id="GO:0016874">
    <property type="term" value="F:ligase activity"/>
    <property type="evidence" value="ECO:0007669"/>
    <property type="project" value="UniProtKB-KW"/>
</dbReference>
<accession>A0A2P8CXX0</accession>
<reference evidence="1 2" key="1">
    <citation type="submission" date="2018-03" db="EMBL/GenBank/DDBJ databases">
        <title>Genomic Encyclopedia of Type Strains, Phase III (KMG-III): the genomes of soil and plant-associated and newly described type strains.</title>
        <authorList>
            <person name="Whitman W."/>
        </authorList>
    </citation>
    <scope>NUCLEOTIDE SEQUENCE [LARGE SCALE GENOMIC DNA]</scope>
    <source>
        <strain evidence="1 2">CGMCC 1.12700</strain>
    </source>
</reference>
<dbReference type="Proteomes" id="UP000240572">
    <property type="component" value="Unassembled WGS sequence"/>
</dbReference>
<sequence length="176" mass="19852">MQQYSIVLSPPEPVLEQVKQWKRSLRAAIGCWYKSVNALAHITFNEFKAGEERLAVWKAYLAAFTAMQHTLYLRFGSTGSFANGAFYLAPDAASESVLIAMMKDFHARAPERASVTITTPHMTIGRGLDAGQLAIAKTLIPAADIRFTCEDLVLRRFNPDRKQYDIYKRFSFGLNR</sequence>
<keyword evidence="2" id="KW-1185">Reference proteome</keyword>
<dbReference type="InterPro" id="IPR009097">
    <property type="entry name" value="Cyclic_Pdiesterase"/>
</dbReference>
<evidence type="ECO:0000313" key="2">
    <source>
        <dbReference type="Proteomes" id="UP000240572"/>
    </source>
</evidence>
<proteinExistence type="predicted"/>